<dbReference type="STRING" id="1586267.GCA_001418685_01943"/>
<comment type="similarity">
    <text evidence="1">Belongs to the bacterial solute-binding protein ModA family.</text>
</comment>
<dbReference type="PANTHER" id="PTHR30632">
    <property type="entry name" value="MOLYBDATE-BINDING PERIPLASMIC PROTEIN"/>
    <property type="match status" value="1"/>
</dbReference>
<evidence type="ECO:0000256" key="3">
    <source>
        <dbReference type="ARBA" id="ARBA00022729"/>
    </source>
</evidence>
<dbReference type="InterPro" id="IPR005950">
    <property type="entry name" value="ModA"/>
</dbReference>
<dbReference type="GO" id="GO:0030973">
    <property type="term" value="F:molybdate ion binding"/>
    <property type="evidence" value="ECO:0007669"/>
    <property type="project" value="InterPro"/>
</dbReference>
<evidence type="ECO:0000256" key="2">
    <source>
        <dbReference type="ARBA" id="ARBA00022723"/>
    </source>
</evidence>
<evidence type="ECO:0000313" key="5">
    <source>
        <dbReference type="EMBL" id="CVK17074.1"/>
    </source>
</evidence>
<dbReference type="EMBL" id="FCOR01000015">
    <property type="protein sequence ID" value="CVK17074.1"/>
    <property type="molecule type" value="Genomic_DNA"/>
</dbReference>
<dbReference type="InterPro" id="IPR050682">
    <property type="entry name" value="ModA/WtpA"/>
</dbReference>
<protein>
    <submittedName>
        <fullName evidence="5">Molybdate transport system substrate-binding protein</fullName>
    </submittedName>
</protein>
<dbReference type="Proteomes" id="UP000182761">
    <property type="component" value="Unassembled WGS sequence"/>
</dbReference>
<keyword evidence="2 4" id="KW-0479">Metal-binding</keyword>
<accession>A0A0X3ARW5</accession>
<dbReference type="PANTHER" id="PTHR30632:SF14">
    <property type="entry name" value="TUNGSTATE_MOLYBDATE_CHROMATE-BINDING PROTEIN MODA"/>
    <property type="match status" value="1"/>
</dbReference>
<dbReference type="InterPro" id="IPR044084">
    <property type="entry name" value="AvModA-like_subst-bd"/>
</dbReference>
<feature type="binding site" evidence="4">
    <location>
        <position position="61"/>
    </location>
    <ligand>
        <name>molybdate</name>
        <dbReference type="ChEBI" id="CHEBI:36264"/>
    </ligand>
</feature>
<evidence type="ECO:0000256" key="4">
    <source>
        <dbReference type="PIRSR" id="PIRSR004846-1"/>
    </source>
</evidence>
<evidence type="ECO:0000313" key="6">
    <source>
        <dbReference type="Proteomes" id="UP000182761"/>
    </source>
</evidence>
<name>A0A0X3ARW5_9FLAO</name>
<dbReference type="CDD" id="cd13539">
    <property type="entry name" value="PBP2_AvModA"/>
    <property type="match status" value="1"/>
</dbReference>
<proteinExistence type="inferred from homology"/>
<dbReference type="Pfam" id="PF13531">
    <property type="entry name" value="SBP_bac_11"/>
    <property type="match status" value="1"/>
</dbReference>
<sequence length="254" mass="28321">MKRKLVFIPILLFLFVIISCTKERKATIAAAANLRYVLEEIKEQYLKDYPGADLQIIYGSSGTLTQQIINGAPFDLFMSADTKFPSKLEDRGMTSASAINYCYGRVAMWSSTLDLSQGLSAILLPEVKKIAIANPDNAPYGLNSINTLKRLNLYDKVSKRIVWGENINQTAQYTFSGNAEIGFIALSLALAPEMKNKGHYYVLPENICPPIAQAAVLINGWEKNGEASRFLDYIISSQCDHIWKKYGYGLAKKD</sequence>
<dbReference type="AlphaFoldDB" id="A0A0X3ARW5"/>
<dbReference type="PROSITE" id="PS51257">
    <property type="entry name" value="PROKAR_LIPOPROTEIN"/>
    <property type="match status" value="1"/>
</dbReference>
<dbReference type="GO" id="GO:0015689">
    <property type="term" value="P:molybdate ion transport"/>
    <property type="evidence" value="ECO:0007669"/>
    <property type="project" value="InterPro"/>
</dbReference>
<dbReference type="SUPFAM" id="SSF53850">
    <property type="entry name" value="Periplasmic binding protein-like II"/>
    <property type="match status" value="1"/>
</dbReference>
<dbReference type="OrthoDB" id="9785015at2"/>
<evidence type="ECO:0000256" key="1">
    <source>
        <dbReference type="ARBA" id="ARBA00009175"/>
    </source>
</evidence>
<feature type="binding site" evidence="4">
    <location>
        <position position="167"/>
    </location>
    <ligand>
        <name>molybdate</name>
        <dbReference type="ChEBI" id="CHEBI:36264"/>
    </ligand>
</feature>
<keyword evidence="4" id="KW-0500">Molybdenum</keyword>
<dbReference type="Gene3D" id="3.40.190.10">
    <property type="entry name" value="Periplasmic binding protein-like II"/>
    <property type="match status" value="2"/>
</dbReference>
<dbReference type="NCBIfam" id="TIGR01256">
    <property type="entry name" value="modA"/>
    <property type="match status" value="1"/>
</dbReference>
<dbReference type="RefSeq" id="WP_055426247.1">
    <property type="nucleotide sequence ID" value="NZ_FCOR01000015.1"/>
</dbReference>
<keyword evidence="6" id="KW-1185">Reference proteome</keyword>
<reference evidence="5 6" key="1">
    <citation type="submission" date="2016-01" db="EMBL/GenBank/DDBJ databases">
        <authorList>
            <person name="McClelland M."/>
            <person name="Jain A."/>
            <person name="Saraogi P."/>
            <person name="Mendelson R."/>
            <person name="Westerman R."/>
            <person name="SanMiguel P."/>
            <person name="Csonka L."/>
        </authorList>
    </citation>
    <scope>NUCLEOTIDE SEQUENCE [LARGE SCALE GENOMIC DNA]</scope>
    <source>
        <strain evidence="5 6">R-53146</strain>
    </source>
</reference>
<dbReference type="PIRSF" id="PIRSF004846">
    <property type="entry name" value="ModA"/>
    <property type="match status" value="1"/>
</dbReference>
<dbReference type="GO" id="GO:0046872">
    <property type="term" value="F:metal ion binding"/>
    <property type="evidence" value="ECO:0007669"/>
    <property type="project" value="UniProtKB-KW"/>
</dbReference>
<organism evidence="5 6">
    <name type="scientific">Apibacter mensalis</name>
    <dbReference type="NCBI Taxonomy" id="1586267"/>
    <lineage>
        <taxon>Bacteria</taxon>
        <taxon>Pseudomonadati</taxon>
        <taxon>Bacteroidota</taxon>
        <taxon>Flavobacteriia</taxon>
        <taxon>Flavobacteriales</taxon>
        <taxon>Weeksellaceae</taxon>
        <taxon>Apibacter</taxon>
    </lineage>
</organism>
<keyword evidence="3" id="KW-0732">Signal</keyword>
<gene>
    <name evidence="5" type="ORF">Ga0061079_11540</name>
</gene>